<sequence>MAENLDDGEFWLPSQFLTDEDDTESDDDDHVAELTRQLAHSTLAKPKGASGSGSPQSTLSAFGSSGKGSSPDGVVSQESATWDLLRAAAGEVERMRLADDRYRYRYRYGCGYGFGFNNDAAVKPCPPAAVGVGVRFYSHAHRTQQQPFSQHQLQIAQFEMMRQQMVPNGGRNNLNNNNNVGCLSGSAWPPLQNASGMRAVFLAGSRESAGTGVFLPRAVDTRTESRKKPACKTVLVPDRVAHALNLNVKAVTNGHTQQQLHHPRVNQHPRVNGSAVPKRRSNNNNNNHGFSHQKRNNPKQQPQPQVVSNHEIHLPQEWTY</sequence>
<evidence type="ECO:0000256" key="1">
    <source>
        <dbReference type="SAM" id="MobiDB-lite"/>
    </source>
</evidence>
<dbReference type="AlphaFoldDB" id="A0ABD1MQ14"/>
<protein>
    <submittedName>
        <fullName evidence="2">Uncharacterized protein</fullName>
    </submittedName>
</protein>
<reference evidence="2 3" key="1">
    <citation type="submission" date="2024-08" db="EMBL/GenBank/DDBJ databases">
        <title>Insights into the chromosomal genome structure of Flemingia macrophylla.</title>
        <authorList>
            <person name="Ding Y."/>
            <person name="Zhao Y."/>
            <person name="Bi W."/>
            <person name="Wu M."/>
            <person name="Zhao G."/>
            <person name="Gong Y."/>
            <person name="Li W."/>
            <person name="Zhang P."/>
        </authorList>
    </citation>
    <scope>NUCLEOTIDE SEQUENCE [LARGE SCALE GENOMIC DNA]</scope>
    <source>
        <strain evidence="2">DYQJB</strain>
        <tissue evidence="2">Leaf</tissue>
    </source>
</reference>
<dbReference type="PANTHER" id="PTHR33356">
    <property type="entry name" value="TIP41-LIKE PROTEIN"/>
    <property type="match status" value="1"/>
</dbReference>
<evidence type="ECO:0000313" key="2">
    <source>
        <dbReference type="EMBL" id="KAL2337902.1"/>
    </source>
</evidence>
<name>A0ABD1MQ14_9FABA</name>
<feature type="region of interest" description="Disordered" evidence="1">
    <location>
        <begin position="1"/>
        <end position="76"/>
    </location>
</feature>
<dbReference type="EMBL" id="JBGMDY010000004">
    <property type="protein sequence ID" value="KAL2337902.1"/>
    <property type="molecule type" value="Genomic_DNA"/>
</dbReference>
<keyword evidence="3" id="KW-1185">Reference proteome</keyword>
<feature type="compositionally biased region" description="Acidic residues" evidence="1">
    <location>
        <begin position="18"/>
        <end position="30"/>
    </location>
</feature>
<dbReference type="PANTHER" id="PTHR33356:SF5">
    <property type="entry name" value="TIP41-LIKE PROTEIN"/>
    <property type="match status" value="1"/>
</dbReference>
<gene>
    <name evidence="2" type="ORF">Fmac_012348</name>
</gene>
<feature type="region of interest" description="Disordered" evidence="1">
    <location>
        <begin position="254"/>
        <end position="320"/>
    </location>
</feature>
<evidence type="ECO:0000313" key="3">
    <source>
        <dbReference type="Proteomes" id="UP001603857"/>
    </source>
</evidence>
<accession>A0ABD1MQ14</accession>
<proteinExistence type="predicted"/>
<dbReference type="Proteomes" id="UP001603857">
    <property type="component" value="Unassembled WGS sequence"/>
</dbReference>
<comment type="caution">
    <text evidence="2">The sequence shown here is derived from an EMBL/GenBank/DDBJ whole genome shotgun (WGS) entry which is preliminary data.</text>
</comment>
<organism evidence="2 3">
    <name type="scientific">Flemingia macrophylla</name>
    <dbReference type="NCBI Taxonomy" id="520843"/>
    <lineage>
        <taxon>Eukaryota</taxon>
        <taxon>Viridiplantae</taxon>
        <taxon>Streptophyta</taxon>
        <taxon>Embryophyta</taxon>
        <taxon>Tracheophyta</taxon>
        <taxon>Spermatophyta</taxon>
        <taxon>Magnoliopsida</taxon>
        <taxon>eudicotyledons</taxon>
        <taxon>Gunneridae</taxon>
        <taxon>Pentapetalae</taxon>
        <taxon>rosids</taxon>
        <taxon>fabids</taxon>
        <taxon>Fabales</taxon>
        <taxon>Fabaceae</taxon>
        <taxon>Papilionoideae</taxon>
        <taxon>50 kb inversion clade</taxon>
        <taxon>NPAAA clade</taxon>
        <taxon>indigoferoid/millettioid clade</taxon>
        <taxon>Phaseoleae</taxon>
        <taxon>Flemingia</taxon>
    </lineage>
</organism>
<feature type="compositionally biased region" description="Polar residues" evidence="1">
    <location>
        <begin position="52"/>
        <end position="63"/>
    </location>
</feature>